<keyword evidence="6" id="KW-1185">Reference proteome</keyword>
<keyword evidence="2" id="KW-0472">Membrane</keyword>
<dbReference type="InterPro" id="IPR003347">
    <property type="entry name" value="JmjC_dom"/>
</dbReference>
<dbReference type="GO" id="GO:0045905">
    <property type="term" value="P:positive regulation of translational termination"/>
    <property type="evidence" value="ECO:0007669"/>
    <property type="project" value="TreeGrafter"/>
</dbReference>
<keyword evidence="2" id="KW-1133">Transmembrane helix</keyword>
<dbReference type="PANTHER" id="PTHR12480">
    <property type="entry name" value="ARGININE DEMETHYLASE AND LYSYL-HYDROXYLASE JMJD"/>
    <property type="match status" value="1"/>
</dbReference>
<evidence type="ECO:0000313" key="6">
    <source>
        <dbReference type="Proteomes" id="UP000316726"/>
    </source>
</evidence>
<dbReference type="PROSITE" id="PS51184">
    <property type="entry name" value="JMJC"/>
    <property type="match status" value="1"/>
</dbReference>
<evidence type="ECO:0000313" key="5">
    <source>
        <dbReference type="EMBL" id="QDZ20542.1"/>
    </source>
</evidence>
<dbReference type="InterPro" id="IPR050910">
    <property type="entry name" value="JMJD6_ArgDemeth/LysHydrox"/>
</dbReference>
<dbReference type="PANTHER" id="PTHR12480:SF6">
    <property type="entry name" value="2-OXOGLUTARATE AND IRON-DEPENDENT OXYGENASE JMJD4"/>
    <property type="match status" value="1"/>
</dbReference>
<evidence type="ECO:0000256" key="2">
    <source>
        <dbReference type="SAM" id="Phobius"/>
    </source>
</evidence>
<dbReference type="Pfam" id="PF13621">
    <property type="entry name" value="Cupin_8"/>
    <property type="match status" value="1"/>
</dbReference>
<evidence type="ECO:0000256" key="1">
    <source>
        <dbReference type="ARBA" id="ARBA00006801"/>
    </source>
</evidence>
<dbReference type="GO" id="GO:0043565">
    <property type="term" value="F:sequence-specific DNA binding"/>
    <property type="evidence" value="ECO:0007669"/>
    <property type="project" value="TreeGrafter"/>
</dbReference>
<gene>
    <name evidence="5" type="ORF">A3770_04p30600</name>
    <name evidence="4" type="ORF">CPRI1469_LOCUS8308</name>
</gene>
<feature type="transmembrane region" description="Helical" evidence="2">
    <location>
        <begin position="12"/>
        <end position="33"/>
    </location>
</feature>
<dbReference type="InterPro" id="IPR041667">
    <property type="entry name" value="Cupin_8"/>
</dbReference>
<dbReference type="EMBL" id="CP031037">
    <property type="protein sequence ID" value="QDZ20542.1"/>
    <property type="molecule type" value="Genomic_DNA"/>
</dbReference>
<dbReference type="OrthoDB" id="47172at2759"/>
<dbReference type="EMBL" id="HBHL01012671">
    <property type="protein sequence ID" value="CAD9719442.1"/>
    <property type="molecule type" value="Transcribed_RNA"/>
</dbReference>
<reference evidence="4" key="2">
    <citation type="submission" date="2021-01" db="EMBL/GenBank/DDBJ databases">
        <authorList>
            <person name="Corre E."/>
            <person name="Pelletier E."/>
            <person name="Niang G."/>
            <person name="Scheremetjew M."/>
            <person name="Finn R."/>
            <person name="Kale V."/>
            <person name="Holt S."/>
            <person name="Cochrane G."/>
            <person name="Meng A."/>
            <person name="Brown T."/>
            <person name="Cohen L."/>
        </authorList>
    </citation>
    <scope>NUCLEOTIDE SEQUENCE</scope>
    <source>
        <strain evidence="4">CCMP1205</strain>
    </source>
</reference>
<reference evidence="5 6" key="1">
    <citation type="submission" date="2018-07" db="EMBL/GenBank/DDBJ databases">
        <title>The complete nuclear genome of the prasinophyte Chloropicon primus (CCMP1205).</title>
        <authorList>
            <person name="Pombert J.-F."/>
            <person name="Otis C."/>
            <person name="Turmel M."/>
            <person name="Lemieux C."/>
        </authorList>
    </citation>
    <scope>NUCLEOTIDE SEQUENCE [LARGE SCALE GENOMIC DNA]</scope>
    <source>
        <strain evidence="5 6">CCMP1205</strain>
    </source>
</reference>
<accession>A0A5B8MMG2</accession>
<name>A0A5B8MMG2_9CHLO</name>
<comment type="similarity">
    <text evidence="1">Belongs to the JARID1 histone demethylase family.</text>
</comment>
<evidence type="ECO:0000313" key="4">
    <source>
        <dbReference type="EMBL" id="CAD9719442.1"/>
    </source>
</evidence>
<evidence type="ECO:0000259" key="3">
    <source>
        <dbReference type="PROSITE" id="PS51184"/>
    </source>
</evidence>
<sequence>MAKKVRERMVSYATYGVVLCLVLKSIFSLRTYVMLSRSFDADEGTMNGLKLNLVPITEVASDVSPLDLFLRHAKEPVIVKGALHGQPLMRADNVVEYVAQVCRDSYIDTVVYSKEVSSWAGHTDEKLMRIKDYYASYVKNSSNEELRYATSATFGMPFMCPALQHDMLVPGLASKPLPTGGAFRNYAQPTIFMGPAWSRSELHIDMMLMPFWLGVYAGTKRFRVIAFEDNLEHFGVDRGGFGSGRILSPSGKALEIFDPDVQEFPELQDVRIYEGEVKAGDVIYVPSGALHGILNTEATFAATSNSLWPPLTSHYAEVCTKSHFARRCKRMLKDTYLGACEVDGLNPFDDSTIEEFTKCALHSKANIELGQARSYVDKKGFRDIFLWELFRFTSYEDFCLAVCSKYLELDYTKSKQGPEQEAVCKRQCKVLGSRNGKPST</sequence>
<dbReference type="SUPFAM" id="SSF51197">
    <property type="entry name" value="Clavaminate synthase-like"/>
    <property type="match status" value="1"/>
</dbReference>
<proteinExistence type="inferred from homology"/>
<dbReference type="Gene3D" id="2.60.120.650">
    <property type="entry name" value="Cupin"/>
    <property type="match status" value="1"/>
</dbReference>
<feature type="domain" description="JmjC" evidence="3">
    <location>
        <begin position="161"/>
        <end position="323"/>
    </location>
</feature>
<organism evidence="5 6">
    <name type="scientific">Chloropicon primus</name>
    <dbReference type="NCBI Taxonomy" id="1764295"/>
    <lineage>
        <taxon>Eukaryota</taxon>
        <taxon>Viridiplantae</taxon>
        <taxon>Chlorophyta</taxon>
        <taxon>Chloropicophyceae</taxon>
        <taxon>Chloropicales</taxon>
        <taxon>Chloropicaceae</taxon>
        <taxon>Chloropicon</taxon>
    </lineage>
</organism>
<dbReference type="GO" id="GO:0005737">
    <property type="term" value="C:cytoplasm"/>
    <property type="evidence" value="ECO:0007669"/>
    <property type="project" value="TreeGrafter"/>
</dbReference>
<dbReference type="GO" id="GO:0005634">
    <property type="term" value="C:nucleus"/>
    <property type="evidence" value="ECO:0007669"/>
    <property type="project" value="TreeGrafter"/>
</dbReference>
<protein>
    <recommendedName>
        <fullName evidence="3">JmjC domain-containing protein</fullName>
    </recommendedName>
</protein>
<dbReference type="AlphaFoldDB" id="A0A5B8MMG2"/>
<dbReference type="Proteomes" id="UP000316726">
    <property type="component" value="Chromosome 4"/>
</dbReference>
<keyword evidence="2" id="KW-0812">Transmembrane</keyword>
<dbReference type="GO" id="GO:0016706">
    <property type="term" value="F:2-oxoglutarate-dependent dioxygenase activity"/>
    <property type="evidence" value="ECO:0007669"/>
    <property type="project" value="TreeGrafter"/>
</dbReference>